<feature type="compositionally biased region" description="Polar residues" evidence="1">
    <location>
        <begin position="309"/>
        <end position="318"/>
    </location>
</feature>
<name>A0A1R1PMJ2_ZANCU</name>
<reference evidence="6" key="2">
    <citation type="submission" date="2017-01" db="EMBL/GenBank/DDBJ databases">
        <authorList>
            <person name="Wang Y."/>
            <person name="White M."/>
            <person name="Kvist S."/>
            <person name="Moncalvo J.-M."/>
        </authorList>
    </citation>
    <scope>NUCLEOTIDE SEQUENCE [LARGE SCALE GENOMIC DNA]</scope>
    <source>
        <strain evidence="6">COL-18-3</strain>
    </source>
</reference>
<feature type="region of interest" description="Disordered" evidence="1">
    <location>
        <begin position="210"/>
        <end position="230"/>
    </location>
</feature>
<proteinExistence type="predicted"/>
<comment type="caution">
    <text evidence="5">The sequence shown here is derived from an EMBL/GenBank/DDBJ whole genome shotgun (WGS) entry which is preliminary data.</text>
</comment>
<protein>
    <submittedName>
        <fullName evidence="5">Uncharacterized protein</fullName>
    </submittedName>
</protein>
<feature type="signal peptide" evidence="2">
    <location>
        <begin position="1"/>
        <end position="21"/>
    </location>
</feature>
<gene>
    <name evidence="5" type="ORF">AX774_g4364</name>
    <name evidence="4" type="ORF">AX774_g4444</name>
    <name evidence="3" type="ORF">AX774_g8001</name>
</gene>
<accession>A0A1R1PMJ2</accession>
<evidence type="ECO:0000256" key="1">
    <source>
        <dbReference type="SAM" id="MobiDB-lite"/>
    </source>
</evidence>
<evidence type="ECO:0000313" key="6">
    <source>
        <dbReference type="Proteomes" id="UP000188320"/>
    </source>
</evidence>
<feature type="region of interest" description="Disordered" evidence="1">
    <location>
        <begin position="307"/>
        <end position="348"/>
    </location>
</feature>
<keyword evidence="2" id="KW-0732">Signal</keyword>
<dbReference type="EMBL" id="LSSK01000726">
    <property type="protein sequence ID" value="OMH82167.1"/>
    <property type="molecule type" value="Genomic_DNA"/>
</dbReference>
<feature type="compositionally biased region" description="Polar residues" evidence="1">
    <location>
        <begin position="174"/>
        <end position="183"/>
    </location>
</feature>
<sequence length="348" mass="38721">MRVSVLLVLIANVLYTKLACAKGPLDTEPQAYVPERIKQSLLVQNVKPLNSSPSHQRKAGIYIPGAKAIPYSPKLHQAIRLLDVVRKNKQKIKNYLENAKHQQQKHGVNTKGIVGMSGDSPRYLREKMQTGLIKRGKPKPAPNPKPASKLKPASKPKPNSRYRPVSGPTPVPKHTSTSSNSAKFSPKELHIIDQMKEIQKKLMEKGKHSLKIKEAPSAKAPDGKRASKLNKSVYEKKIPVVPAVVPMRDTHYVNDYSSDSDYKKFEDDFYPKGDTQNGFKGDYYPKDIQSAKDYSYESQPDVAYYGKQAGSNDISLSSGADRDATGSPAESGFSHSDANDMDTLWRYK</sequence>
<keyword evidence="6" id="KW-1185">Reference proteome</keyword>
<dbReference type="Proteomes" id="UP000188320">
    <property type="component" value="Unassembled WGS sequence"/>
</dbReference>
<feature type="region of interest" description="Disordered" evidence="1">
    <location>
        <begin position="100"/>
        <end position="187"/>
    </location>
</feature>
<dbReference type="EMBL" id="LSSK01000742">
    <property type="protein sequence ID" value="OMH82085.1"/>
    <property type="molecule type" value="Genomic_DNA"/>
</dbReference>
<dbReference type="AlphaFoldDB" id="A0A1R1PMJ2"/>
<reference evidence="5" key="1">
    <citation type="submission" date="2017-01" db="EMBL/GenBank/DDBJ databases">
        <authorList>
            <person name="Mah S.A."/>
            <person name="Swanson W.J."/>
            <person name="Moy G.W."/>
            <person name="Vacquier V.D."/>
        </authorList>
    </citation>
    <scope>NUCLEOTIDE SEQUENCE [LARGE SCALE GENOMIC DNA]</scope>
    <source>
        <strain evidence="5">COL-18-3</strain>
    </source>
</reference>
<evidence type="ECO:0000313" key="4">
    <source>
        <dbReference type="EMBL" id="OMH82085.1"/>
    </source>
</evidence>
<dbReference type="EMBL" id="LSSK01001882">
    <property type="protein sequence ID" value="OMH78613.1"/>
    <property type="molecule type" value="Genomic_DNA"/>
</dbReference>
<organism evidence="5 6">
    <name type="scientific">Zancudomyces culisetae</name>
    <name type="common">Gut fungus</name>
    <name type="synonym">Smittium culisetae</name>
    <dbReference type="NCBI Taxonomy" id="1213189"/>
    <lineage>
        <taxon>Eukaryota</taxon>
        <taxon>Fungi</taxon>
        <taxon>Fungi incertae sedis</taxon>
        <taxon>Zoopagomycota</taxon>
        <taxon>Kickxellomycotina</taxon>
        <taxon>Harpellomycetes</taxon>
        <taxon>Harpellales</taxon>
        <taxon>Legeriomycetaceae</taxon>
        <taxon>Zancudomyces</taxon>
    </lineage>
</organism>
<evidence type="ECO:0000256" key="2">
    <source>
        <dbReference type="SAM" id="SignalP"/>
    </source>
</evidence>
<evidence type="ECO:0000313" key="5">
    <source>
        <dbReference type="EMBL" id="OMH82167.1"/>
    </source>
</evidence>
<feature type="compositionally biased region" description="Basic and acidic residues" evidence="1">
    <location>
        <begin position="210"/>
        <end position="225"/>
    </location>
</feature>
<evidence type="ECO:0000313" key="3">
    <source>
        <dbReference type="EMBL" id="OMH78613.1"/>
    </source>
</evidence>
<feature type="chain" id="PRO_5015068963" evidence="2">
    <location>
        <begin position="22"/>
        <end position="348"/>
    </location>
</feature>